<evidence type="ECO:0000259" key="3">
    <source>
        <dbReference type="Pfam" id="PF17782"/>
    </source>
</evidence>
<dbReference type="SUPFAM" id="SSF102405">
    <property type="entry name" value="MCP/YpsA-like"/>
    <property type="match status" value="1"/>
</dbReference>
<dbReference type="RefSeq" id="WP_343862481.1">
    <property type="nucleotide sequence ID" value="NZ_BAAAFD010000017.1"/>
</dbReference>
<name>A0ABN1LTD1_9ALTE</name>
<keyword evidence="6" id="KW-1185">Reference proteome</keyword>
<dbReference type="InterPro" id="IPR057338">
    <property type="entry name" value="DprA_SAM"/>
</dbReference>
<feature type="domain" description="Smf/DprA SLOG" evidence="2">
    <location>
        <begin position="104"/>
        <end position="312"/>
    </location>
</feature>
<dbReference type="NCBIfam" id="TIGR00732">
    <property type="entry name" value="dprA"/>
    <property type="match status" value="1"/>
</dbReference>
<organism evidence="5 6">
    <name type="scientific">Aliiglaciecola litoralis</name>
    <dbReference type="NCBI Taxonomy" id="582857"/>
    <lineage>
        <taxon>Bacteria</taxon>
        <taxon>Pseudomonadati</taxon>
        <taxon>Pseudomonadota</taxon>
        <taxon>Gammaproteobacteria</taxon>
        <taxon>Alteromonadales</taxon>
        <taxon>Alteromonadaceae</taxon>
        <taxon>Aliiglaciecola</taxon>
    </lineage>
</organism>
<dbReference type="Pfam" id="PF02481">
    <property type="entry name" value="DNA_processg_A"/>
    <property type="match status" value="1"/>
</dbReference>
<dbReference type="InterPro" id="IPR036388">
    <property type="entry name" value="WH-like_DNA-bd_sf"/>
</dbReference>
<sequence>MAQDVRHSKTVSLVSKSISSPPPNLASLEIWLSLNQVPRFGFSTLMRFVKATGHPAEALLALSAKELALLGFDAKQITAITKPDQKLIASQIKWSESACDRFILYPSHPQFPALLGQISRPPLILFGNGNQALLDQHQIAIVGSRNPTHYGKQQAFELAQSLALHNICITSGMAMGIDACAHKGALAANGSTIAVLGSGLANLYPKRNAPLADKILNQQGLLLSEFSPETAPTAANFPRRNRIVSGLSLGVLVIEAAMRSGSLITSKYALEQNREVLAVPGNVLNPLSAGCHYLIKQGAKLVETVDDILDEFQNIRSSIDQSQAKKIEKSQTESLASGKLLDNVAYDVTALDVIIQRSKLPIEDVLAQLLEYELRGLVASVSGGYIKLRGK</sequence>
<evidence type="ECO:0000259" key="2">
    <source>
        <dbReference type="Pfam" id="PF02481"/>
    </source>
</evidence>
<evidence type="ECO:0000313" key="5">
    <source>
        <dbReference type="EMBL" id="GAA0860057.1"/>
    </source>
</evidence>
<dbReference type="Proteomes" id="UP001500359">
    <property type="component" value="Unassembled WGS sequence"/>
</dbReference>
<evidence type="ECO:0000313" key="6">
    <source>
        <dbReference type="Proteomes" id="UP001500359"/>
    </source>
</evidence>
<comment type="caution">
    <text evidence="5">The sequence shown here is derived from an EMBL/GenBank/DDBJ whole genome shotgun (WGS) entry which is preliminary data.</text>
</comment>
<dbReference type="InterPro" id="IPR041614">
    <property type="entry name" value="DprA_WH"/>
</dbReference>
<dbReference type="PANTHER" id="PTHR43022:SF1">
    <property type="entry name" value="PROTEIN SMF"/>
    <property type="match status" value="1"/>
</dbReference>
<comment type="similarity">
    <text evidence="1">Belongs to the DprA/Smf family.</text>
</comment>
<protein>
    <submittedName>
        <fullName evidence="5">DNA-processing protein DprA</fullName>
    </submittedName>
</protein>
<dbReference type="Gene3D" id="1.10.10.10">
    <property type="entry name" value="Winged helix-like DNA-binding domain superfamily/Winged helix DNA-binding domain"/>
    <property type="match status" value="1"/>
</dbReference>
<feature type="domain" description="Smf/DprA SAM" evidence="4">
    <location>
        <begin position="27"/>
        <end position="90"/>
    </location>
</feature>
<dbReference type="Gene3D" id="3.40.50.450">
    <property type="match status" value="1"/>
</dbReference>
<gene>
    <name evidence="5" type="primary">dprA</name>
    <name evidence="5" type="ORF">GCM10009114_35820</name>
</gene>
<reference evidence="5 6" key="1">
    <citation type="journal article" date="2019" name="Int. J. Syst. Evol. Microbiol.">
        <title>The Global Catalogue of Microorganisms (GCM) 10K type strain sequencing project: providing services to taxonomists for standard genome sequencing and annotation.</title>
        <authorList>
            <consortium name="The Broad Institute Genomics Platform"/>
            <consortium name="The Broad Institute Genome Sequencing Center for Infectious Disease"/>
            <person name="Wu L."/>
            <person name="Ma J."/>
        </authorList>
    </citation>
    <scope>NUCLEOTIDE SEQUENCE [LARGE SCALE GENOMIC DNA]</scope>
    <source>
        <strain evidence="5 6">JCM 15896</strain>
    </source>
</reference>
<evidence type="ECO:0000259" key="4">
    <source>
        <dbReference type="Pfam" id="PF25317"/>
    </source>
</evidence>
<dbReference type="EMBL" id="BAAAFD010000017">
    <property type="protein sequence ID" value="GAA0860057.1"/>
    <property type="molecule type" value="Genomic_DNA"/>
</dbReference>
<proteinExistence type="inferred from homology"/>
<dbReference type="Pfam" id="PF17782">
    <property type="entry name" value="WHD_DprA"/>
    <property type="match status" value="1"/>
</dbReference>
<feature type="domain" description="DprA winged helix" evidence="3">
    <location>
        <begin position="333"/>
        <end position="384"/>
    </location>
</feature>
<dbReference type="InterPro" id="IPR003488">
    <property type="entry name" value="DprA"/>
</dbReference>
<dbReference type="InterPro" id="IPR057666">
    <property type="entry name" value="DrpA_SLOG"/>
</dbReference>
<accession>A0ABN1LTD1</accession>
<evidence type="ECO:0000256" key="1">
    <source>
        <dbReference type="ARBA" id="ARBA00006525"/>
    </source>
</evidence>
<dbReference type="PANTHER" id="PTHR43022">
    <property type="entry name" value="PROTEIN SMF"/>
    <property type="match status" value="1"/>
</dbReference>
<dbReference type="Pfam" id="PF25317">
    <property type="entry name" value="SAM_SMF"/>
    <property type="match status" value="1"/>
</dbReference>